<dbReference type="PANTHER" id="PTHR10590">
    <property type="entry name" value="SODIUM/NUCLEOSIDE COTRANSPORTER"/>
    <property type="match status" value="1"/>
</dbReference>
<feature type="domain" description="Concentrative nucleoside transporter C-terminal" evidence="10">
    <location>
        <begin position="195"/>
        <end position="434"/>
    </location>
</feature>
<dbReference type="GO" id="GO:0015293">
    <property type="term" value="F:symporter activity"/>
    <property type="evidence" value="ECO:0007669"/>
    <property type="project" value="TreeGrafter"/>
</dbReference>
<dbReference type="InterPro" id="IPR011657">
    <property type="entry name" value="CNT_C_dom"/>
</dbReference>
<dbReference type="Pfam" id="PF01773">
    <property type="entry name" value="Nucleos_tra2_N"/>
    <property type="match status" value="1"/>
</dbReference>
<feature type="transmembrane region" description="Helical" evidence="8">
    <location>
        <begin position="31"/>
        <end position="51"/>
    </location>
</feature>
<dbReference type="GO" id="GO:0005337">
    <property type="term" value="F:nucleoside transmembrane transporter activity"/>
    <property type="evidence" value="ECO:0007669"/>
    <property type="project" value="InterPro"/>
</dbReference>
<evidence type="ECO:0000256" key="5">
    <source>
        <dbReference type="ARBA" id="ARBA00022989"/>
    </source>
</evidence>
<keyword evidence="3" id="KW-1003">Cell membrane</keyword>
<sequence>MHLLIGLAGIALILSIAFILSSDRRAIRLRVVGAAFLLQAGIALLVLYVPAGRAVIAGMSRGVSNLLGYAQAGTDFIFGPLARPEIGGASFAIAALPVIIFFASLVSILYHLGIMQQVVRWVGGAIEKVTGVSKVESLCAAANIFVGQSESPLVIRPYLAGLTPPQLFAVMTSGMAGVAGTILAAYASMGIKIDYLLAASFMSAPGGLLMAKIMMPDEPEREPELPLGDHPDIALPESRIGDTGPAALLPGGTPGEPMPPATHDEEKPANLIMAAAQGAQTGVKLAVAVGAMVLAFVALVALANGILGGIGGWFGYPDLSFQQLLGHAFSPLMVLLNIPWTEAQVAGGLFGTKVVLNEFVAYINLGQVQGALSPATVAIVTFALCGFANFSSIAIQMAVTGNLAPNQRPVIARLGLKALVAGSLANLMSAALAGLMLSLR</sequence>
<comment type="subcellular location">
    <subcellularLocation>
        <location evidence="1">Cell membrane</location>
        <topology evidence="1">Multi-pass membrane protein</topology>
    </subcellularLocation>
</comment>
<protein>
    <submittedName>
        <fullName evidence="12">Nucleoside transporter</fullName>
    </submittedName>
</protein>
<evidence type="ECO:0000256" key="1">
    <source>
        <dbReference type="ARBA" id="ARBA00004651"/>
    </source>
</evidence>
<feature type="domain" description="Nucleoside transporter/FeoB GTPase Gate" evidence="11">
    <location>
        <begin position="93"/>
        <end position="190"/>
    </location>
</feature>
<evidence type="ECO:0000259" key="9">
    <source>
        <dbReference type="Pfam" id="PF01773"/>
    </source>
</evidence>
<dbReference type="RefSeq" id="WP_007689384.1">
    <property type="nucleotide sequence ID" value="NZ_CP013070.1"/>
</dbReference>
<dbReference type="GO" id="GO:0005886">
    <property type="term" value="C:plasma membrane"/>
    <property type="evidence" value="ECO:0007669"/>
    <property type="project" value="UniProtKB-SubCell"/>
</dbReference>
<feature type="transmembrane region" description="Helical" evidence="8">
    <location>
        <begin position="91"/>
        <end position="112"/>
    </location>
</feature>
<evidence type="ECO:0000313" key="13">
    <source>
        <dbReference type="Proteomes" id="UP000004550"/>
    </source>
</evidence>
<dbReference type="InterPro" id="IPR011642">
    <property type="entry name" value="Gate_dom"/>
</dbReference>
<evidence type="ECO:0000256" key="8">
    <source>
        <dbReference type="SAM" id="Phobius"/>
    </source>
</evidence>
<gene>
    <name evidence="12" type="ORF">SIDU_15815</name>
</gene>
<dbReference type="KEGG" id="sinb:SIDU_15815"/>
<evidence type="ECO:0000259" key="11">
    <source>
        <dbReference type="Pfam" id="PF07670"/>
    </source>
</evidence>
<evidence type="ECO:0000256" key="2">
    <source>
        <dbReference type="ARBA" id="ARBA00009033"/>
    </source>
</evidence>
<evidence type="ECO:0000259" key="10">
    <source>
        <dbReference type="Pfam" id="PF07662"/>
    </source>
</evidence>
<comment type="similarity">
    <text evidence="2">Belongs to the concentrative nucleoside transporter (CNT) (TC 2.A.41) family.</text>
</comment>
<dbReference type="InterPro" id="IPR002668">
    <property type="entry name" value="CNT_N_dom"/>
</dbReference>
<feature type="transmembrane region" description="Helical" evidence="8">
    <location>
        <begin position="419"/>
        <end position="439"/>
    </location>
</feature>
<dbReference type="Pfam" id="PF07670">
    <property type="entry name" value="Gate"/>
    <property type="match status" value="1"/>
</dbReference>
<keyword evidence="6 8" id="KW-0472">Membrane</keyword>
<dbReference type="PANTHER" id="PTHR10590:SF4">
    <property type="entry name" value="SOLUTE CARRIER FAMILY 28 MEMBER 3"/>
    <property type="match status" value="1"/>
</dbReference>
<evidence type="ECO:0000256" key="4">
    <source>
        <dbReference type="ARBA" id="ARBA00022692"/>
    </source>
</evidence>
<feature type="domain" description="Concentrative nucleoside transporter N-terminal" evidence="9">
    <location>
        <begin position="8"/>
        <end position="81"/>
    </location>
</feature>
<keyword evidence="4 8" id="KW-0812">Transmembrane</keyword>
<reference evidence="12 13" key="1">
    <citation type="journal article" date="2012" name="J. Bacteriol.">
        <title>Genome sequence of Sphingobium indicum B90A, a hexachlorocyclohexane-degrading bacterium.</title>
        <authorList>
            <person name="Anand S."/>
            <person name="Sangwan N."/>
            <person name="Lata P."/>
            <person name="Kaur J."/>
            <person name="Dua A."/>
            <person name="Singh A.K."/>
            <person name="Verma M."/>
            <person name="Kaur J."/>
            <person name="Khurana J.P."/>
            <person name="Khurana P."/>
            <person name="Mathur S."/>
            <person name="Lal R."/>
        </authorList>
    </citation>
    <scope>NUCLEOTIDE SEQUENCE [LARGE SCALE GENOMIC DNA]</scope>
    <source>
        <strain evidence="13">DSM 16412 / CCM 7286 / MTCC 6364 / B90A</strain>
    </source>
</reference>
<evidence type="ECO:0000256" key="6">
    <source>
        <dbReference type="ARBA" id="ARBA00023136"/>
    </source>
</evidence>
<accession>A0A1L5BSJ1</accession>
<organism evidence="12 13">
    <name type="scientific">Sphingobium indicum (strain DSM 16412 / CCM 7286 / MTCC 6364 / B90A)</name>
    <dbReference type="NCBI Taxonomy" id="861109"/>
    <lineage>
        <taxon>Bacteria</taxon>
        <taxon>Pseudomonadati</taxon>
        <taxon>Pseudomonadota</taxon>
        <taxon>Alphaproteobacteria</taxon>
        <taxon>Sphingomonadales</taxon>
        <taxon>Sphingomonadaceae</taxon>
        <taxon>Sphingobium</taxon>
    </lineage>
</organism>
<dbReference type="EMBL" id="CP013070">
    <property type="protein sequence ID" value="APL95855.1"/>
    <property type="molecule type" value="Genomic_DNA"/>
</dbReference>
<dbReference type="AlphaFoldDB" id="A0A1L5BSJ1"/>
<keyword evidence="5 8" id="KW-1133">Transmembrane helix</keyword>
<feature type="transmembrane region" description="Helical" evidence="8">
    <location>
        <begin position="377"/>
        <end position="399"/>
    </location>
</feature>
<proteinExistence type="inferred from homology"/>
<evidence type="ECO:0000256" key="3">
    <source>
        <dbReference type="ARBA" id="ARBA00022475"/>
    </source>
</evidence>
<feature type="region of interest" description="Disordered" evidence="7">
    <location>
        <begin position="244"/>
        <end position="264"/>
    </location>
</feature>
<name>A0A1L5BSJ1_SPHIB</name>
<dbReference type="Proteomes" id="UP000004550">
    <property type="component" value="Chromosome"/>
</dbReference>
<feature type="transmembrane region" description="Helical" evidence="8">
    <location>
        <begin position="285"/>
        <end position="307"/>
    </location>
</feature>
<evidence type="ECO:0000313" key="12">
    <source>
        <dbReference type="EMBL" id="APL95855.1"/>
    </source>
</evidence>
<dbReference type="InterPro" id="IPR008276">
    <property type="entry name" value="C_nuclsd_transpt"/>
</dbReference>
<evidence type="ECO:0000256" key="7">
    <source>
        <dbReference type="SAM" id="MobiDB-lite"/>
    </source>
</evidence>
<dbReference type="Pfam" id="PF07662">
    <property type="entry name" value="Nucleos_tra2_C"/>
    <property type="match status" value="1"/>
</dbReference>